<name>A0A1T4Q0X0_9BACT</name>
<dbReference type="STRING" id="28136.SAMN02745202_01645"/>
<dbReference type="Gene3D" id="1.10.10.60">
    <property type="entry name" value="Homeodomain-like"/>
    <property type="match status" value="1"/>
</dbReference>
<dbReference type="EMBL" id="FUXK01000018">
    <property type="protein sequence ID" value="SJZ97167.1"/>
    <property type="molecule type" value="Genomic_DNA"/>
</dbReference>
<protein>
    <submittedName>
        <fullName evidence="3">AraC-type DNA-binding protein</fullName>
    </submittedName>
</protein>
<dbReference type="Pfam" id="PF12833">
    <property type="entry name" value="HTH_18"/>
    <property type="match status" value="1"/>
</dbReference>
<dbReference type="RefSeq" id="WP_004380236.1">
    <property type="nucleotide sequence ID" value="NZ_CALIMT010000132.1"/>
</dbReference>
<sequence length="304" mass="34473">MTKKRKAHTSYASFKEVADMLLELQETAPNDYSVTQNYSVFTHSPAFFKHFLGNRMPVRADCARVAVVREGWFSPTINGHTYHCKAGELLFVNWGAVIEDDQFSDDLAMDGYMLTEEYVNLMFGGNLPSIFKSTTLCFKATLTAEENNTFCKILQTLLTVKLLGPHTESTTTNALFVAINLFTQKLYESDILLPSVQWSRNKKLTEAFTQLVNVHAKTQHSIGFYAKQLCVSAHHLSMVVRKETGSTAKEWIDRATVTAIQVELKYSEKTLEQISHDFSFPSLSTFCKFFKRNTGTTAFTYRAE</sequence>
<dbReference type="GO" id="GO:0003700">
    <property type="term" value="F:DNA-binding transcription factor activity"/>
    <property type="evidence" value="ECO:0007669"/>
    <property type="project" value="InterPro"/>
</dbReference>
<dbReference type="PANTHER" id="PTHR43280">
    <property type="entry name" value="ARAC-FAMILY TRANSCRIPTIONAL REGULATOR"/>
    <property type="match status" value="1"/>
</dbReference>
<dbReference type="Proteomes" id="UP000190065">
    <property type="component" value="Unassembled WGS sequence"/>
</dbReference>
<dbReference type="InterPro" id="IPR018060">
    <property type="entry name" value="HTH_AraC"/>
</dbReference>
<organism evidence="3 4">
    <name type="scientific">Segatella oulorum</name>
    <dbReference type="NCBI Taxonomy" id="28136"/>
    <lineage>
        <taxon>Bacteria</taxon>
        <taxon>Pseudomonadati</taxon>
        <taxon>Bacteroidota</taxon>
        <taxon>Bacteroidia</taxon>
        <taxon>Bacteroidales</taxon>
        <taxon>Prevotellaceae</taxon>
        <taxon>Segatella</taxon>
    </lineage>
</organism>
<dbReference type="PANTHER" id="PTHR43280:SF32">
    <property type="entry name" value="TRANSCRIPTIONAL REGULATORY PROTEIN"/>
    <property type="match status" value="1"/>
</dbReference>
<reference evidence="3 4" key="1">
    <citation type="submission" date="2017-02" db="EMBL/GenBank/DDBJ databases">
        <authorList>
            <person name="Peterson S.W."/>
        </authorList>
    </citation>
    <scope>NUCLEOTIDE SEQUENCE [LARGE SCALE GENOMIC DNA]</scope>
    <source>
        <strain evidence="3 4">ATCC 43324</strain>
    </source>
</reference>
<dbReference type="AlphaFoldDB" id="A0A1T4Q0X0"/>
<feature type="domain" description="HTH araC/xylS-type" evidence="2">
    <location>
        <begin position="206"/>
        <end position="304"/>
    </location>
</feature>
<accession>A0A1T4Q0X0</accession>
<dbReference type="PROSITE" id="PS01124">
    <property type="entry name" value="HTH_ARAC_FAMILY_2"/>
    <property type="match status" value="1"/>
</dbReference>
<evidence type="ECO:0000256" key="1">
    <source>
        <dbReference type="ARBA" id="ARBA00023125"/>
    </source>
</evidence>
<evidence type="ECO:0000313" key="4">
    <source>
        <dbReference type="Proteomes" id="UP000190065"/>
    </source>
</evidence>
<gene>
    <name evidence="3" type="ORF">SAMN02745202_01645</name>
</gene>
<proteinExistence type="predicted"/>
<dbReference type="GO" id="GO:0043565">
    <property type="term" value="F:sequence-specific DNA binding"/>
    <property type="evidence" value="ECO:0007669"/>
    <property type="project" value="InterPro"/>
</dbReference>
<evidence type="ECO:0000313" key="3">
    <source>
        <dbReference type="EMBL" id="SJZ97167.1"/>
    </source>
</evidence>
<evidence type="ECO:0000259" key="2">
    <source>
        <dbReference type="PROSITE" id="PS01124"/>
    </source>
</evidence>
<dbReference type="SMART" id="SM00342">
    <property type="entry name" value="HTH_ARAC"/>
    <property type="match status" value="1"/>
</dbReference>
<keyword evidence="1 3" id="KW-0238">DNA-binding</keyword>
<dbReference type="GeneID" id="95425853"/>
<dbReference type="eggNOG" id="COG2207">
    <property type="taxonomic scope" value="Bacteria"/>
</dbReference>